<proteinExistence type="inferred from homology"/>
<dbReference type="CDD" id="cd03784">
    <property type="entry name" value="GT1_Gtf-like"/>
    <property type="match status" value="1"/>
</dbReference>
<keyword evidence="9" id="KW-1185">Reference proteome</keyword>
<dbReference type="FunFam" id="3.40.50.2000:FF:000021">
    <property type="entry name" value="UDP-glucuronosyltransferase"/>
    <property type="match status" value="1"/>
</dbReference>
<evidence type="ECO:0000256" key="6">
    <source>
        <dbReference type="PIRNR" id="PIRNR000476"/>
    </source>
</evidence>
<evidence type="ECO:0000256" key="2">
    <source>
        <dbReference type="ARBA" id="ARBA00013904"/>
    </source>
</evidence>
<dbReference type="GO" id="GO:0008194">
    <property type="term" value="F:UDP-glycosyltransferase activity"/>
    <property type="evidence" value="ECO:0007669"/>
    <property type="project" value="InterPro"/>
</dbReference>
<dbReference type="Pfam" id="PF00201">
    <property type="entry name" value="UDPGT"/>
    <property type="match status" value="1"/>
</dbReference>
<dbReference type="EC" id="2.4.1.-" evidence="6"/>
<dbReference type="RefSeq" id="YP_006908639.1">
    <property type="nucleotide sequence ID" value="NC_018875.1"/>
</dbReference>
<dbReference type="InterPro" id="IPR035595">
    <property type="entry name" value="UDP_glycos_trans_CS"/>
</dbReference>
<evidence type="ECO:0000256" key="1">
    <source>
        <dbReference type="ARBA" id="ARBA00009995"/>
    </source>
</evidence>
<dbReference type="KEGG" id="vg:13842708"/>
<dbReference type="InterPro" id="IPR050271">
    <property type="entry name" value="UDP-glycosyltransferase"/>
</dbReference>
<dbReference type="InterPro" id="IPR002213">
    <property type="entry name" value="UDP_glucos_trans"/>
</dbReference>
<evidence type="ECO:0000313" key="9">
    <source>
        <dbReference type="Proteomes" id="UP000201571"/>
    </source>
</evidence>
<gene>
    <name evidence="8" type="primary">egt</name>
</gene>
<keyword evidence="4 6" id="KW-0808">Transferase</keyword>
<dbReference type="PANTHER" id="PTHR48043">
    <property type="entry name" value="EG:EG0003.4 PROTEIN-RELATED"/>
    <property type="match status" value="1"/>
</dbReference>
<keyword evidence="3 6" id="KW-0328">Glycosyltransferase</keyword>
<dbReference type="Proteomes" id="UP000201571">
    <property type="component" value="Segment"/>
</dbReference>
<dbReference type="GeneID" id="13842708"/>
<dbReference type="PIRSF" id="PIRSF000476">
    <property type="entry name" value="Ecdystd_UDP_glucosyltfrase"/>
    <property type="match status" value="1"/>
</dbReference>
<organism evidence="8 9">
    <name type="scientific">Epinotia aporema granulovirus</name>
    <dbReference type="NCBI Taxonomy" id="166056"/>
    <lineage>
        <taxon>Viruses</taxon>
        <taxon>Viruses incertae sedis</taxon>
        <taxon>Naldaviricetes</taxon>
        <taxon>Lefavirales</taxon>
        <taxon>Baculoviridae</taxon>
        <taxon>Betabaculovirus</taxon>
        <taxon>Betabaculovirus epaporemae</taxon>
    </lineage>
</organism>
<sequence>MWTAIVVVLASSAAAHNILCVFPTPAYSHNSVFNAYMDELVKDGHNVTVITTMPRNITYITQVDCSLPGHYFQELVKNSTMIKKRGVVADETTVTKENYMGLVDMVVREMQHENVREFLQKDQMFDLVVCEAYISYILVFGYLFKAPVIQFSSGYGLVENFETMGIVERNPNTHPNLWRSSQNASYEAILHREWAMLERAQHDIMRDNYGTRVPTMKKLRQRVLMLFINVPAIFDNNRPVTPMVQYFGGMHLRSPTKDVSFLDKHKNVVYVSFGSSIDAMEMDSGLIGEFVRAFARVPYMVLWKISNNVRDLYNVSSNVIIREWFPQRDILNHANVKLFITQGGVQSTDEAIDSCVPLLGIPMVGDQFYNTGRYVSLKIGQKIDVLRLEQEELALKIMDMVQNHSYYKNNLIQLKSYINDNSMTSLKRSVYYTNYVLRNKIFLYYHK</sequence>
<evidence type="ECO:0000313" key="8">
    <source>
        <dbReference type="EMBL" id="AER41557.1"/>
    </source>
</evidence>
<protein>
    <recommendedName>
        <fullName evidence="2 6">Ecdysteroid UDP-glucosyltransferase</fullName>
        <ecNumber evidence="6">2.4.1.-</ecNumber>
    </recommendedName>
</protein>
<evidence type="ECO:0000256" key="4">
    <source>
        <dbReference type="ARBA" id="ARBA00022679"/>
    </source>
</evidence>
<dbReference type="PANTHER" id="PTHR48043:SF159">
    <property type="entry name" value="EG:EG0003.4 PROTEIN-RELATED"/>
    <property type="match status" value="1"/>
</dbReference>
<dbReference type="OrthoDB" id="5462at10239"/>
<keyword evidence="5" id="KW-0732">Signal</keyword>
<comment type="function">
    <text evidence="6">Catalyzes the transfer of glucose from UDP-glucose to ecdysteroids which are insect molting hormones.</text>
</comment>
<dbReference type="SUPFAM" id="SSF53756">
    <property type="entry name" value="UDP-Glycosyltransferase/glycogen phosphorylase"/>
    <property type="match status" value="1"/>
</dbReference>
<dbReference type="Gene3D" id="3.40.50.2000">
    <property type="entry name" value="Glycogen Phosphorylase B"/>
    <property type="match status" value="2"/>
</dbReference>
<comment type="similarity">
    <text evidence="1 6 7">Belongs to the UDP-glycosyltransferase family.</text>
</comment>
<dbReference type="EMBL" id="JN408834">
    <property type="protein sequence ID" value="AER41557.1"/>
    <property type="molecule type" value="Genomic_DNA"/>
</dbReference>
<evidence type="ECO:0000256" key="5">
    <source>
        <dbReference type="ARBA" id="ARBA00022729"/>
    </source>
</evidence>
<evidence type="ECO:0000256" key="7">
    <source>
        <dbReference type="RuleBase" id="RU003718"/>
    </source>
</evidence>
<evidence type="ECO:0000256" key="3">
    <source>
        <dbReference type="ARBA" id="ARBA00022676"/>
    </source>
</evidence>
<dbReference type="InterPro" id="IPR016224">
    <property type="entry name" value="Ecdysteroid_UDP-Glc_Trfase"/>
</dbReference>
<name>K4EQ37_9BBAC</name>
<accession>K4EQ37</accession>
<dbReference type="PROSITE" id="PS00375">
    <property type="entry name" value="UDPGT"/>
    <property type="match status" value="1"/>
</dbReference>
<reference evidence="8 9" key="1">
    <citation type="journal article" date="2012" name="BMC Genomics">
        <title>Genome of Epinotia aporema granulovirus (EpapGV), a polyorganotropic fast killing betabaculovirus with a novel thymidylate kinase gene.</title>
        <authorList>
            <person name="Ferrelli M.L."/>
            <person name="Salvador R."/>
            <person name="Biedma M.E."/>
            <person name="Berretta M.F."/>
            <person name="Haase S."/>
            <person name="Sciocco-Cap A."/>
            <person name="Ghiringhelli P.D."/>
            <person name="Romanowski V."/>
        </authorList>
    </citation>
    <scope>NUCLEOTIDE SEQUENCE [LARGE SCALE GENOMIC DNA]</scope>
</reference>